<keyword evidence="2" id="KW-0645">Protease</keyword>
<evidence type="ECO:0000256" key="7">
    <source>
        <dbReference type="ARBA" id="ARBA00023049"/>
    </source>
</evidence>
<evidence type="ECO:0000256" key="8">
    <source>
        <dbReference type="ARBA" id="ARBA00023157"/>
    </source>
</evidence>
<dbReference type="Proteomes" id="UP001060919">
    <property type="component" value="Chromosome"/>
</dbReference>
<dbReference type="GO" id="GO:0006508">
    <property type="term" value="P:proteolysis"/>
    <property type="evidence" value="ECO:0007669"/>
    <property type="project" value="UniProtKB-KW"/>
</dbReference>
<evidence type="ECO:0000256" key="5">
    <source>
        <dbReference type="ARBA" id="ARBA00022801"/>
    </source>
</evidence>
<dbReference type="Gene3D" id="2.60.120.260">
    <property type="entry name" value="Galactose-binding domain-like"/>
    <property type="match status" value="1"/>
</dbReference>
<dbReference type="RefSeq" id="WP_264788506.1">
    <property type="nucleotide sequence ID" value="NZ_AP026867.1"/>
</dbReference>
<organism evidence="11 12">
    <name type="scientific">Aureispira anguillae</name>
    <dbReference type="NCBI Taxonomy" id="2864201"/>
    <lineage>
        <taxon>Bacteria</taxon>
        <taxon>Pseudomonadati</taxon>
        <taxon>Bacteroidota</taxon>
        <taxon>Saprospiria</taxon>
        <taxon>Saprospirales</taxon>
        <taxon>Saprospiraceae</taxon>
        <taxon>Aureispira</taxon>
    </lineage>
</organism>
<dbReference type="KEGG" id="aup:AsAng_0039440"/>
<keyword evidence="6" id="KW-0862">Zinc</keyword>
<dbReference type="Gene3D" id="3.40.390.10">
    <property type="entry name" value="Collagenase (Catalytic Domain)"/>
    <property type="match status" value="1"/>
</dbReference>
<comment type="similarity">
    <text evidence="1">Belongs to the peptidase M43B family.</text>
</comment>
<evidence type="ECO:0000256" key="4">
    <source>
        <dbReference type="ARBA" id="ARBA00022729"/>
    </source>
</evidence>
<protein>
    <submittedName>
        <fullName evidence="11">M43 family zinc metalloprotease</fullName>
    </submittedName>
</protein>
<evidence type="ECO:0000259" key="9">
    <source>
        <dbReference type="Pfam" id="PF05572"/>
    </source>
</evidence>
<dbReference type="InterPro" id="IPR026444">
    <property type="entry name" value="Secre_tail"/>
</dbReference>
<dbReference type="PANTHER" id="PTHR47466:SF1">
    <property type="entry name" value="METALLOPROTEASE MEP1 (AFU_ORTHOLOGUE AFUA_1G07730)-RELATED"/>
    <property type="match status" value="1"/>
</dbReference>
<dbReference type="Pfam" id="PF05572">
    <property type="entry name" value="Peptidase_M43"/>
    <property type="match status" value="1"/>
</dbReference>
<dbReference type="EMBL" id="AP026867">
    <property type="protein sequence ID" value="BDS13215.1"/>
    <property type="molecule type" value="Genomic_DNA"/>
</dbReference>
<evidence type="ECO:0000256" key="6">
    <source>
        <dbReference type="ARBA" id="ARBA00022833"/>
    </source>
</evidence>
<keyword evidence="4" id="KW-0732">Signal</keyword>
<dbReference type="CDD" id="cd04275">
    <property type="entry name" value="ZnMc_pappalysin_like"/>
    <property type="match status" value="1"/>
</dbReference>
<evidence type="ECO:0000259" key="10">
    <source>
        <dbReference type="Pfam" id="PF18962"/>
    </source>
</evidence>
<evidence type="ECO:0000256" key="2">
    <source>
        <dbReference type="ARBA" id="ARBA00022670"/>
    </source>
</evidence>
<dbReference type="Pfam" id="PF18962">
    <property type="entry name" value="Por_Secre_tail"/>
    <property type="match status" value="1"/>
</dbReference>
<evidence type="ECO:0000313" key="12">
    <source>
        <dbReference type="Proteomes" id="UP001060919"/>
    </source>
</evidence>
<keyword evidence="8" id="KW-1015">Disulfide bond</keyword>
<dbReference type="GO" id="GO:0046872">
    <property type="term" value="F:metal ion binding"/>
    <property type="evidence" value="ECO:0007669"/>
    <property type="project" value="UniProtKB-KW"/>
</dbReference>
<dbReference type="NCBIfam" id="TIGR04183">
    <property type="entry name" value="Por_Secre_tail"/>
    <property type="match status" value="1"/>
</dbReference>
<sequence length="708" mass="75444">MRKYGAVLGICSFLLGSINAQHNHTHTPGRSCYAHDKLQEQLQQDPAMQQRMRTLEDATQRYIQDHGQARSTQTRSIPVYVHVIYNNSQENISDAQIQSQLDQLNADYAGTNSDYNPPSDFAAVASGNTGIQFTLAGITRKQSSKTSWGTNDAMKKTTQGGVAPITPSTHLNMWVCNIGGGILGYAQFPGGSSSTDGVVMSPQYFGSNNYGSGFYLSAPFDKGRTTTHEVGHYLNLRHIWGDGGCSVDDYVDDTPIAGSPNYGCPSSSTNSCSGGLRDMYMNYMDYVDDNCMFMFSAGQATRMWACLNTSRSSLGTAGSGGGGGGGGSTCSDNEVTLNLNFDNYASETSWTLKNSAGQTLYSGNGYSNGDNAITETFCLPDGCYDFTINDSYGDGICCSYGSGSYNLAEGSTTLASGASFTSTETKQICVGSGSGGGTGGGGGTPSTTQIMGDYFESSFGNWNDGGSDCFRYTGSYSYEGNSSIRLRDNSGIASAMTSDAFDASPYDQVTVEFYFYANSMESGEDFIVSYYNGSSWATVGSYASGSDFNNGQFYSVTITLDKANHNLSANSMLRIQCDASANADQVYIDQVIVTGSTGSARTSGNTISQLNGTSKGNSTTALSIIDELEMEMNLYPNPAISSLNIELLNHEGTCVGRIIDATGKTLWTGDIETGNNTINLDQLSTGIYYFSAVKSDGTIMTKKFIKKG</sequence>
<dbReference type="InterPro" id="IPR024079">
    <property type="entry name" value="MetalloPept_cat_dom_sf"/>
</dbReference>
<proteinExistence type="inferred from homology"/>
<dbReference type="SUPFAM" id="SSF55486">
    <property type="entry name" value="Metalloproteases ('zincins'), catalytic domain"/>
    <property type="match status" value="1"/>
</dbReference>
<name>A0A915YHM2_9BACT</name>
<accession>A0A915YHM2</accession>
<dbReference type="GO" id="GO:0008237">
    <property type="term" value="F:metallopeptidase activity"/>
    <property type="evidence" value="ECO:0007669"/>
    <property type="project" value="UniProtKB-KW"/>
</dbReference>
<dbReference type="InterPro" id="IPR008754">
    <property type="entry name" value="Peptidase_M43"/>
</dbReference>
<evidence type="ECO:0000256" key="3">
    <source>
        <dbReference type="ARBA" id="ARBA00022723"/>
    </source>
</evidence>
<keyword evidence="12" id="KW-1185">Reference proteome</keyword>
<feature type="domain" description="Peptidase M43 pregnancy-associated plasma-A" evidence="9">
    <location>
        <begin position="215"/>
        <end position="307"/>
    </location>
</feature>
<evidence type="ECO:0000313" key="11">
    <source>
        <dbReference type="EMBL" id="BDS13215.1"/>
    </source>
</evidence>
<dbReference type="PANTHER" id="PTHR47466">
    <property type="match status" value="1"/>
</dbReference>
<keyword evidence="5" id="KW-0378">Hydrolase</keyword>
<reference evidence="11" key="1">
    <citation type="submission" date="2022-09" db="EMBL/GenBank/DDBJ databases">
        <title>Aureispira anguillicida sp. nov., isolated from Leptocephalus of Japanese eel Anguilla japonica.</title>
        <authorList>
            <person name="Yuasa K."/>
            <person name="Mekata T."/>
            <person name="Ikunari K."/>
        </authorList>
    </citation>
    <scope>NUCLEOTIDE SEQUENCE</scope>
    <source>
        <strain evidence="11">EL160426</strain>
    </source>
</reference>
<keyword evidence="3" id="KW-0479">Metal-binding</keyword>
<gene>
    <name evidence="11" type="ORF">AsAng_0039440</name>
</gene>
<dbReference type="AlphaFoldDB" id="A0A915YHM2"/>
<evidence type="ECO:0000256" key="1">
    <source>
        <dbReference type="ARBA" id="ARBA00008721"/>
    </source>
</evidence>
<feature type="domain" description="Secretion system C-terminal sorting" evidence="10">
    <location>
        <begin position="634"/>
        <end position="705"/>
    </location>
</feature>
<keyword evidence="7 11" id="KW-0482">Metalloprotease</keyword>